<dbReference type="RefSeq" id="WP_103238073.1">
    <property type="nucleotide sequence ID" value="NZ_CANRXC010000003.1"/>
</dbReference>
<feature type="coiled-coil region" evidence="1">
    <location>
        <begin position="18"/>
        <end position="77"/>
    </location>
</feature>
<feature type="domain" description="DZANK-type" evidence="2">
    <location>
        <begin position="87"/>
        <end position="140"/>
    </location>
</feature>
<dbReference type="AlphaFoldDB" id="A0A2K4ZBW1"/>
<dbReference type="OrthoDB" id="9788304at2"/>
<dbReference type="Proteomes" id="UP000236311">
    <property type="component" value="Unassembled WGS sequence"/>
</dbReference>
<dbReference type="EMBL" id="OFSM01000003">
    <property type="protein sequence ID" value="SOY27951.1"/>
    <property type="molecule type" value="Genomic_DNA"/>
</dbReference>
<name>A0A2K4ZBW1_9FIRM</name>
<evidence type="ECO:0000259" key="2">
    <source>
        <dbReference type="Pfam" id="PF12773"/>
    </source>
</evidence>
<reference evidence="3 4" key="1">
    <citation type="submission" date="2018-01" db="EMBL/GenBank/DDBJ databases">
        <authorList>
            <person name="Gaut B.S."/>
            <person name="Morton B.R."/>
            <person name="Clegg M.T."/>
            <person name="Duvall M.R."/>
        </authorList>
    </citation>
    <scope>NUCLEOTIDE SEQUENCE [LARGE SCALE GENOMIC DNA]</scope>
    <source>
        <strain evidence="3">GP69</strain>
    </source>
</reference>
<dbReference type="InterPro" id="IPR025874">
    <property type="entry name" value="DZR"/>
</dbReference>
<evidence type="ECO:0000313" key="4">
    <source>
        <dbReference type="Proteomes" id="UP000236311"/>
    </source>
</evidence>
<evidence type="ECO:0000256" key="1">
    <source>
        <dbReference type="SAM" id="Coils"/>
    </source>
</evidence>
<sequence length="148" mass="16300">MGLFDTKPMQTDNISPEVADCDRQLAALNQRREEVIRRIGLLYVESNDAKAAAGTPYEEFLKEIEKLALETVTLEKRKLAVQGLRKCEKCGNVLVLDSAFCNKCGQKLEPLFTPTADNPRICAKCGTAYAEGAVFCIGCGNKLEQEPV</sequence>
<protein>
    <submittedName>
        <fullName evidence="3">Double zinc ribbon</fullName>
    </submittedName>
</protein>
<accession>A0A2K4ZBW1</accession>
<keyword evidence="1" id="KW-0175">Coiled coil</keyword>
<organism evidence="3 4">
    <name type="scientific">Acetatifactor muris</name>
    <dbReference type="NCBI Taxonomy" id="879566"/>
    <lineage>
        <taxon>Bacteria</taxon>
        <taxon>Bacillati</taxon>
        <taxon>Bacillota</taxon>
        <taxon>Clostridia</taxon>
        <taxon>Lachnospirales</taxon>
        <taxon>Lachnospiraceae</taxon>
        <taxon>Acetatifactor</taxon>
    </lineage>
</organism>
<evidence type="ECO:0000313" key="3">
    <source>
        <dbReference type="EMBL" id="SOY27951.1"/>
    </source>
</evidence>
<dbReference type="Pfam" id="PF12773">
    <property type="entry name" value="DZR"/>
    <property type="match status" value="1"/>
</dbReference>
<gene>
    <name evidence="3" type="ORF">AMURIS_00656</name>
</gene>
<proteinExistence type="predicted"/>
<keyword evidence="4" id="KW-1185">Reference proteome</keyword>